<keyword evidence="6 11" id="KW-0378">Hydrolase</keyword>
<keyword evidence="7" id="KW-0862">Zinc</keyword>
<dbReference type="SUPFAM" id="SSF89372">
    <property type="entry name" value="Fucose-specific lectin"/>
    <property type="match status" value="1"/>
</dbReference>
<evidence type="ECO:0000259" key="10">
    <source>
        <dbReference type="Pfam" id="PF01979"/>
    </source>
</evidence>
<gene>
    <name evidence="11" type="primary">guaD</name>
    <name evidence="11" type="ORF">ACFQRF_03895</name>
</gene>
<dbReference type="Gene3D" id="2.30.40.10">
    <property type="entry name" value="Urease, subunit C, domain 1"/>
    <property type="match status" value="1"/>
</dbReference>
<dbReference type="EC" id="3.5.4.3" evidence="4 8"/>
<comment type="similarity">
    <text evidence="3">Belongs to the metallo-dependent hydrolases superfamily. ATZ/TRZ family.</text>
</comment>
<dbReference type="GO" id="GO:0008892">
    <property type="term" value="F:guanine deaminase activity"/>
    <property type="evidence" value="ECO:0007669"/>
    <property type="project" value="UniProtKB-EC"/>
</dbReference>
<keyword evidence="12" id="KW-1185">Reference proteome</keyword>
<dbReference type="InterPro" id="IPR051607">
    <property type="entry name" value="Metallo-dep_hydrolases"/>
</dbReference>
<feature type="region of interest" description="Disordered" evidence="9">
    <location>
        <begin position="1"/>
        <end position="35"/>
    </location>
</feature>
<dbReference type="InterPro" id="IPR032466">
    <property type="entry name" value="Metal_Hydrolase"/>
</dbReference>
<comment type="cofactor">
    <cofactor evidence="1">
        <name>Zn(2+)</name>
        <dbReference type="ChEBI" id="CHEBI:29105"/>
    </cofactor>
</comment>
<evidence type="ECO:0000256" key="3">
    <source>
        <dbReference type="ARBA" id="ARBA00006745"/>
    </source>
</evidence>
<protein>
    <recommendedName>
        <fullName evidence="4 8">Guanine deaminase</fullName>
        <ecNumber evidence="4 8">3.5.4.3</ecNumber>
    </recommendedName>
</protein>
<evidence type="ECO:0000256" key="6">
    <source>
        <dbReference type="ARBA" id="ARBA00022801"/>
    </source>
</evidence>
<dbReference type="RefSeq" id="WP_379868837.1">
    <property type="nucleotide sequence ID" value="NZ_JBHTBH010000001.1"/>
</dbReference>
<proteinExistence type="inferred from homology"/>
<sequence>MTMEASGNQVPDEAPIAPEAAGDVHRSHAPEERRRDSVTAVRGRLVWFRDDPFLCGPTEAIRYEKDGLLICENGKIVYSGRFRADRVPSDVAVVHYRDHVITPGFVDSHVHYTQVGMIASYGERLIHWLDKYVYPEEMKYSDRKYAEEGAELFCRELLRNGTTTALVFTSTYAHSVDILFEKAAKYGMRMAAGKVLMDRNAPPRLLDSSVGEAISQTRELIERWHNKAGTRNVYAIMPRFPLACSREMLAAAGKLWKEHPSVLMHSHIAENSDEVFEGRKMFPECGTYLDVFKNHELLKPGMVLAHGVHLTLPELDTCHRTGAAIAHCPTSNLFLGSGLFRLRDAKTPSRPVTVGLATDVGGGTSLSMLTTMNEAYKVGALDGNPIDALRLFYLATLGSAKALRMDHQIGSLEAGHEADFVVLDPHATPLLTKRSRTGDGSIEDLLFALALAGDTDAVEATYVAGRRRYARAQDGGKKRDRRNFPFAWSRYDWKSGSWLPDQVTPMRGWRVPAIEAYAGGLHCVYNDPTDMLHWTVFTQKDDRPGSWSEPRSLGVRSYAGVAIAPYHDLLYCFYSMDGKIWWRTRNDDPSRPWSPGTAIPGLSSQQPPAVTAYGDHLHVLAVDGDRRLHWNTYHSKTASWTGWVPWKNGNGDIVKGGWPSIAAYAGRLYVVYSPGPDSDIMWTARFPDTEWWPHRKLPGTAGTDQPKIAHYNGLLYAIGSWWESGKKHKNIWWAQQGADVAEWTDPRPITRINAVSFSGTGLTAYHGQLYTAYFTE</sequence>
<dbReference type="InterPro" id="IPR014311">
    <property type="entry name" value="Guanine_deaminase"/>
</dbReference>
<dbReference type="NCBIfam" id="TIGR02967">
    <property type="entry name" value="guan_deamin"/>
    <property type="match status" value="1"/>
</dbReference>
<dbReference type="SUPFAM" id="SSF51338">
    <property type="entry name" value="Composite domain of metallo-dependent hydrolases"/>
    <property type="match status" value="1"/>
</dbReference>
<evidence type="ECO:0000256" key="1">
    <source>
        <dbReference type="ARBA" id="ARBA00001947"/>
    </source>
</evidence>
<dbReference type="PANTHER" id="PTHR11271">
    <property type="entry name" value="GUANINE DEAMINASE"/>
    <property type="match status" value="1"/>
</dbReference>
<evidence type="ECO:0000313" key="11">
    <source>
        <dbReference type="EMBL" id="MFC7326876.1"/>
    </source>
</evidence>
<comment type="pathway">
    <text evidence="2">Purine metabolism; guanine degradation; xanthine from guanine: step 1/1.</text>
</comment>
<dbReference type="SUPFAM" id="SSF51556">
    <property type="entry name" value="Metallo-dependent hydrolases"/>
    <property type="match status" value="1"/>
</dbReference>
<feature type="compositionally biased region" description="Basic and acidic residues" evidence="9">
    <location>
        <begin position="22"/>
        <end position="35"/>
    </location>
</feature>
<dbReference type="Gene3D" id="3.20.20.140">
    <property type="entry name" value="Metal-dependent hydrolases"/>
    <property type="match status" value="1"/>
</dbReference>
<dbReference type="PANTHER" id="PTHR11271:SF6">
    <property type="entry name" value="GUANINE DEAMINASE"/>
    <property type="match status" value="1"/>
</dbReference>
<evidence type="ECO:0000256" key="2">
    <source>
        <dbReference type="ARBA" id="ARBA00004984"/>
    </source>
</evidence>
<evidence type="ECO:0000256" key="9">
    <source>
        <dbReference type="SAM" id="MobiDB-lite"/>
    </source>
</evidence>
<reference evidence="12" key="1">
    <citation type="journal article" date="2019" name="Int. J. Syst. Evol. Microbiol.">
        <title>The Global Catalogue of Microorganisms (GCM) 10K type strain sequencing project: providing services to taxonomists for standard genome sequencing and annotation.</title>
        <authorList>
            <consortium name="The Broad Institute Genomics Platform"/>
            <consortium name="The Broad Institute Genome Sequencing Center for Infectious Disease"/>
            <person name="Wu L."/>
            <person name="Ma J."/>
        </authorList>
    </citation>
    <scope>NUCLEOTIDE SEQUENCE [LARGE SCALE GENOMIC DNA]</scope>
    <source>
        <strain evidence="12">CGMCC 4.7382</strain>
    </source>
</reference>
<evidence type="ECO:0000256" key="8">
    <source>
        <dbReference type="NCBIfam" id="TIGR02967"/>
    </source>
</evidence>
<accession>A0ABW2KCD2</accession>
<organism evidence="11 12">
    <name type="scientific">Marinactinospora rubrisoli</name>
    <dbReference type="NCBI Taxonomy" id="2715399"/>
    <lineage>
        <taxon>Bacteria</taxon>
        <taxon>Bacillati</taxon>
        <taxon>Actinomycetota</taxon>
        <taxon>Actinomycetes</taxon>
        <taxon>Streptosporangiales</taxon>
        <taxon>Nocardiopsidaceae</taxon>
        <taxon>Marinactinospora</taxon>
    </lineage>
</organism>
<dbReference type="Proteomes" id="UP001596540">
    <property type="component" value="Unassembled WGS sequence"/>
</dbReference>
<dbReference type="EMBL" id="JBHTBH010000001">
    <property type="protein sequence ID" value="MFC7326876.1"/>
    <property type="molecule type" value="Genomic_DNA"/>
</dbReference>
<feature type="domain" description="Amidohydrolase-related" evidence="10">
    <location>
        <begin position="100"/>
        <end position="466"/>
    </location>
</feature>
<keyword evidence="5" id="KW-0479">Metal-binding</keyword>
<comment type="caution">
    <text evidence="11">The sequence shown here is derived from an EMBL/GenBank/DDBJ whole genome shotgun (WGS) entry which is preliminary data.</text>
</comment>
<dbReference type="InterPro" id="IPR011059">
    <property type="entry name" value="Metal-dep_hydrolase_composite"/>
</dbReference>
<evidence type="ECO:0000256" key="4">
    <source>
        <dbReference type="ARBA" id="ARBA00012781"/>
    </source>
</evidence>
<dbReference type="NCBIfam" id="NF006679">
    <property type="entry name" value="PRK09228.1"/>
    <property type="match status" value="1"/>
</dbReference>
<name>A0ABW2KCD2_9ACTN</name>
<evidence type="ECO:0000313" key="12">
    <source>
        <dbReference type="Proteomes" id="UP001596540"/>
    </source>
</evidence>
<dbReference type="InterPro" id="IPR006680">
    <property type="entry name" value="Amidohydro-rel"/>
</dbReference>
<dbReference type="Pfam" id="PF01979">
    <property type="entry name" value="Amidohydro_1"/>
    <property type="match status" value="1"/>
</dbReference>
<evidence type="ECO:0000256" key="5">
    <source>
        <dbReference type="ARBA" id="ARBA00022723"/>
    </source>
</evidence>
<evidence type="ECO:0000256" key="7">
    <source>
        <dbReference type="ARBA" id="ARBA00022833"/>
    </source>
</evidence>